<organism evidence="2 3">
    <name type="scientific">Spirosoma rhododendri</name>
    <dbReference type="NCBI Taxonomy" id="2728024"/>
    <lineage>
        <taxon>Bacteria</taxon>
        <taxon>Pseudomonadati</taxon>
        <taxon>Bacteroidota</taxon>
        <taxon>Cytophagia</taxon>
        <taxon>Cytophagales</taxon>
        <taxon>Cytophagaceae</taxon>
        <taxon>Spirosoma</taxon>
    </lineage>
</organism>
<dbReference type="RefSeq" id="WP_169553606.1">
    <property type="nucleotide sequence ID" value="NZ_CP051678.1"/>
</dbReference>
<protein>
    <submittedName>
        <fullName evidence="2">Uncharacterized protein</fullName>
    </submittedName>
</protein>
<keyword evidence="3" id="KW-1185">Reference proteome</keyword>
<keyword evidence="2" id="KW-0614">Plasmid</keyword>
<dbReference type="AlphaFoldDB" id="A0A7L5DY88"/>
<feature type="region of interest" description="Disordered" evidence="1">
    <location>
        <begin position="25"/>
        <end position="45"/>
    </location>
</feature>
<dbReference type="Proteomes" id="UP000501128">
    <property type="component" value="Plasmid unnamed1"/>
</dbReference>
<dbReference type="KEGG" id="srho:HH216_24845"/>
<sequence length="111" mass="12935">MGQTNDELTDSEYIRKVNARFRQLFPDTQTAPEADEDNHPKKYLSTKERSCWDPLQETSPELETFTEPHSYLINPNVSCQQFNHLLHQYKRAVFEVYQRQIAADDGATNSV</sequence>
<accession>A0A7L5DY88</accession>
<proteinExistence type="predicted"/>
<reference evidence="2 3" key="1">
    <citation type="submission" date="2020-04" db="EMBL/GenBank/DDBJ databases">
        <title>Genome sequencing of novel species.</title>
        <authorList>
            <person name="Heo J."/>
            <person name="Kim S.-J."/>
            <person name="Kim J.-S."/>
            <person name="Hong S.-B."/>
            <person name="Kwon S.-W."/>
        </authorList>
    </citation>
    <scope>NUCLEOTIDE SEQUENCE [LARGE SCALE GENOMIC DNA]</scope>
    <source>
        <strain evidence="2 3">CJU-R4</strain>
        <plasmid evidence="2 3">unnamed1</plasmid>
    </source>
</reference>
<gene>
    <name evidence="2" type="ORF">HH216_24845</name>
</gene>
<name>A0A7L5DY88_9BACT</name>
<evidence type="ECO:0000256" key="1">
    <source>
        <dbReference type="SAM" id="MobiDB-lite"/>
    </source>
</evidence>
<evidence type="ECO:0000313" key="3">
    <source>
        <dbReference type="Proteomes" id="UP000501128"/>
    </source>
</evidence>
<evidence type="ECO:0000313" key="2">
    <source>
        <dbReference type="EMBL" id="QJD81588.1"/>
    </source>
</evidence>
<geneLocation type="plasmid" evidence="2 3">
    <name>unnamed1</name>
</geneLocation>
<dbReference type="EMBL" id="CP051678">
    <property type="protein sequence ID" value="QJD81588.1"/>
    <property type="molecule type" value="Genomic_DNA"/>
</dbReference>